<dbReference type="GO" id="GO:0003677">
    <property type="term" value="F:DNA binding"/>
    <property type="evidence" value="ECO:0007669"/>
    <property type="project" value="UniProtKB-UniRule"/>
</dbReference>
<evidence type="ECO:0000313" key="3">
    <source>
        <dbReference type="EMBL" id="PIX16863.1"/>
    </source>
</evidence>
<dbReference type="NCBIfam" id="TIGR00103">
    <property type="entry name" value="DNA_YbaB_EbfC"/>
    <property type="match status" value="1"/>
</dbReference>
<dbReference type="GO" id="GO:0005829">
    <property type="term" value="C:cytosol"/>
    <property type="evidence" value="ECO:0007669"/>
    <property type="project" value="TreeGrafter"/>
</dbReference>
<dbReference type="SUPFAM" id="SSF82607">
    <property type="entry name" value="YbaB-like"/>
    <property type="match status" value="1"/>
</dbReference>
<evidence type="ECO:0000256" key="2">
    <source>
        <dbReference type="HAMAP-Rule" id="MF_00274"/>
    </source>
</evidence>
<evidence type="ECO:0000313" key="4">
    <source>
        <dbReference type="Proteomes" id="UP000229297"/>
    </source>
</evidence>
<dbReference type="Proteomes" id="UP000229297">
    <property type="component" value="Unassembled WGS sequence"/>
</dbReference>
<dbReference type="InterPro" id="IPR004401">
    <property type="entry name" value="YbaB/EbfC"/>
</dbReference>
<dbReference type="EMBL" id="PFIC01000173">
    <property type="protein sequence ID" value="PIX16863.1"/>
    <property type="molecule type" value="Genomic_DNA"/>
</dbReference>
<organism evidence="3 4">
    <name type="scientific">Candidatus Desantisbacteria bacterium CG_4_8_14_3_um_filter_40_12</name>
    <dbReference type="NCBI Taxonomy" id="1974545"/>
    <lineage>
        <taxon>Bacteria</taxon>
        <taxon>Candidatus Desantisiibacteriota</taxon>
    </lineage>
</organism>
<dbReference type="GO" id="GO:0043590">
    <property type="term" value="C:bacterial nucleoid"/>
    <property type="evidence" value="ECO:0007669"/>
    <property type="project" value="UniProtKB-UniRule"/>
</dbReference>
<comment type="subcellular location">
    <subcellularLocation>
        <location evidence="2">Cytoplasm</location>
        <location evidence="2">Nucleoid</location>
    </subcellularLocation>
</comment>
<proteinExistence type="inferred from homology"/>
<comment type="similarity">
    <text evidence="2">Belongs to the YbaB/EbfC family.</text>
</comment>
<dbReference type="PANTHER" id="PTHR33449">
    <property type="entry name" value="NUCLEOID-ASSOCIATED PROTEIN YBAB"/>
    <property type="match status" value="1"/>
</dbReference>
<dbReference type="InterPro" id="IPR036894">
    <property type="entry name" value="YbaB-like_sf"/>
</dbReference>
<gene>
    <name evidence="3" type="ORF">COZ71_06395</name>
</gene>
<sequence>MQKQMFQKMMKQIESVGSKVSQLQEELAEKTVSAASGGGMVTATVNGQKEVVSIKIEKDVVNPEDIELLEDLICAAINEALSRSQEMISGEMSKLTGGLKIPGLM</sequence>
<dbReference type="PANTHER" id="PTHR33449:SF1">
    <property type="entry name" value="NUCLEOID-ASSOCIATED PROTEIN YBAB"/>
    <property type="match status" value="1"/>
</dbReference>
<keyword evidence="1 2" id="KW-0238">DNA-binding</keyword>
<comment type="subunit">
    <text evidence="2">Homodimer.</text>
</comment>
<comment type="function">
    <text evidence="2">Binds to DNA and alters its conformation. May be involved in regulation of gene expression, nucleoid organization and DNA protection.</text>
</comment>
<dbReference type="PIRSF" id="PIRSF004555">
    <property type="entry name" value="UCP004555"/>
    <property type="match status" value="1"/>
</dbReference>
<dbReference type="AlphaFoldDB" id="A0A2M7JBX9"/>
<evidence type="ECO:0000256" key="1">
    <source>
        <dbReference type="ARBA" id="ARBA00023125"/>
    </source>
</evidence>
<dbReference type="HAMAP" id="MF_00274">
    <property type="entry name" value="DNA_YbaB_EbfC"/>
    <property type="match status" value="1"/>
</dbReference>
<keyword evidence="2" id="KW-0963">Cytoplasm</keyword>
<dbReference type="Gene3D" id="3.30.1310.10">
    <property type="entry name" value="Nucleoid-associated protein YbaB-like domain"/>
    <property type="match status" value="1"/>
</dbReference>
<comment type="caution">
    <text evidence="3">The sequence shown here is derived from an EMBL/GenBank/DDBJ whole genome shotgun (WGS) entry which is preliminary data.</text>
</comment>
<dbReference type="Pfam" id="PF02575">
    <property type="entry name" value="YbaB_DNA_bd"/>
    <property type="match status" value="1"/>
</dbReference>
<reference evidence="4" key="1">
    <citation type="submission" date="2017-09" db="EMBL/GenBank/DDBJ databases">
        <title>Depth-based differentiation of microbial function through sediment-hosted aquifers and enrichment of novel symbionts in the deep terrestrial subsurface.</title>
        <authorList>
            <person name="Probst A.J."/>
            <person name="Ladd B."/>
            <person name="Jarett J.K."/>
            <person name="Geller-Mcgrath D.E."/>
            <person name="Sieber C.M.K."/>
            <person name="Emerson J.B."/>
            <person name="Anantharaman K."/>
            <person name="Thomas B.C."/>
            <person name="Malmstrom R."/>
            <person name="Stieglmeier M."/>
            <person name="Klingl A."/>
            <person name="Woyke T."/>
            <person name="Ryan C.M."/>
            <person name="Banfield J.F."/>
        </authorList>
    </citation>
    <scope>NUCLEOTIDE SEQUENCE [LARGE SCALE GENOMIC DNA]</scope>
</reference>
<name>A0A2M7JBX9_9BACT</name>
<protein>
    <recommendedName>
        <fullName evidence="2">Nucleoid-associated protein COZ71_06395</fullName>
    </recommendedName>
</protein>
<accession>A0A2M7JBX9</accession>